<reference evidence="2 3" key="1">
    <citation type="journal article" date="2023" name="Genes (Basel)">
        <title>Chromosome-Level Genome Assembly and Circadian Gene Repertoire of the Patagonia Blennie Eleginops maclovinus-The Closest Ancestral Proxy of Antarctic Cryonotothenioids.</title>
        <authorList>
            <person name="Cheng C.C."/>
            <person name="Rivera-Colon A.G."/>
            <person name="Minhas B.F."/>
            <person name="Wilson L."/>
            <person name="Rayamajhi N."/>
            <person name="Vargas-Chacoff L."/>
            <person name="Catchen J.M."/>
        </authorList>
    </citation>
    <scope>NUCLEOTIDE SEQUENCE [LARGE SCALE GENOMIC DNA]</scope>
    <source>
        <strain evidence="2">JMC-PN-2008</strain>
    </source>
</reference>
<accession>A0AAN8AQ76</accession>
<feature type="region of interest" description="Disordered" evidence="1">
    <location>
        <begin position="87"/>
        <end position="111"/>
    </location>
</feature>
<evidence type="ECO:0000313" key="2">
    <source>
        <dbReference type="EMBL" id="KAK5868243.1"/>
    </source>
</evidence>
<gene>
    <name evidence="2" type="ORF">PBY51_009275</name>
</gene>
<organism evidence="2 3">
    <name type="scientific">Eleginops maclovinus</name>
    <name type="common">Patagonian blennie</name>
    <name type="synonym">Eleginus maclovinus</name>
    <dbReference type="NCBI Taxonomy" id="56733"/>
    <lineage>
        <taxon>Eukaryota</taxon>
        <taxon>Metazoa</taxon>
        <taxon>Chordata</taxon>
        <taxon>Craniata</taxon>
        <taxon>Vertebrata</taxon>
        <taxon>Euteleostomi</taxon>
        <taxon>Actinopterygii</taxon>
        <taxon>Neopterygii</taxon>
        <taxon>Teleostei</taxon>
        <taxon>Neoteleostei</taxon>
        <taxon>Acanthomorphata</taxon>
        <taxon>Eupercaria</taxon>
        <taxon>Perciformes</taxon>
        <taxon>Notothenioidei</taxon>
        <taxon>Eleginopidae</taxon>
        <taxon>Eleginops</taxon>
    </lineage>
</organism>
<dbReference type="EMBL" id="JAUZQC010000007">
    <property type="protein sequence ID" value="KAK5868243.1"/>
    <property type="molecule type" value="Genomic_DNA"/>
</dbReference>
<name>A0AAN8AQ76_ELEMC</name>
<reference evidence="2 3" key="2">
    <citation type="journal article" date="2023" name="Mol. Biol. Evol.">
        <title>Genomics of Secondarily Temperate Adaptation in the Only Non-Antarctic Icefish.</title>
        <authorList>
            <person name="Rivera-Colon A.G."/>
            <person name="Rayamajhi N."/>
            <person name="Minhas B.F."/>
            <person name="Madrigal G."/>
            <person name="Bilyk K.T."/>
            <person name="Yoon V."/>
            <person name="Hune M."/>
            <person name="Gregory S."/>
            <person name="Cheng C.H.C."/>
            <person name="Catchen J.M."/>
        </authorList>
    </citation>
    <scope>NUCLEOTIDE SEQUENCE [LARGE SCALE GENOMIC DNA]</scope>
    <source>
        <strain evidence="2">JMC-PN-2008</strain>
    </source>
</reference>
<evidence type="ECO:0000313" key="3">
    <source>
        <dbReference type="Proteomes" id="UP001346869"/>
    </source>
</evidence>
<protein>
    <submittedName>
        <fullName evidence="2">Uncharacterized protein</fullName>
    </submittedName>
</protein>
<evidence type="ECO:0000256" key="1">
    <source>
        <dbReference type="SAM" id="MobiDB-lite"/>
    </source>
</evidence>
<comment type="caution">
    <text evidence="2">The sequence shown here is derived from an EMBL/GenBank/DDBJ whole genome shotgun (WGS) entry which is preliminary data.</text>
</comment>
<sequence length="111" mass="12114">MGGIQHKEVHQALLKPDQLKSFCISFSATSVLWRICIASSFPCEEEPDNEPCADSVRQVLRHSCKLQRQVNPFTPALPLDNRAHVACSNPPSDTTSGAETSATGIKFPSFS</sequence>
<dbReference type="Proteomes" id="UP001346869">
    <property type="component" value="Unassembled WGS sequence"/>
</dbReference>
<proteinExistence type="predicted"/>
<feature type="compositionally biased region" description="Polar residues" evidence="1">
    <location>
        <begin position="89"/>
        <end position="103"/>
    </location>
</feature>
<keyword evidence="3" id="KW-1185">Reference proteome</keyword>
<dbReference type="AlphaFoldDB" id="A0AAN8AQ76"/>